<feature type="modified residue" description="4-aspartylphosphate" evidence="15">
    <location>
        <position position="918"/>
    </location>
</feature>
<evidence type="ECO:0000256" key="13">
    <source>
        <dbReference type="ARBA" id="ARBA00070152"/>
    </source>
</evidence>
<dbReference type="SMART" id="SM00388">
    <property type="entry name" value="HisKA"/>
    <property type="match status" value="1"/>
</dbReference>
<dbReference type="InterPro" id="IPR003594">
    <property type="entry name" value="HATPase_dom"/>
</dbReference>
<feature type="domain" description="Response regulatory" evidence="19">
    <location>
        <begin position="1011"/>
        <end position="1129"/>
    </location>
</feature>
<feature type="domain" description="PAC" evidence="21">
    <location>
        <begin position="425"/>
        <end position="477"/>
    </location>
</feature>
<evidence type="ECO:0000259" key="18">
    <source>
        <dbReference type="PROSITE" id="PS50109"/>
    </source>
</evidence>
<dbReference type="PRINTS" id="PR00344">
    <property type="entry name" value="BCTRLSENSOR"/>
</dbReference>
<comment type="subcellular location">
    <subcellularLocation>
        <location evidence="2">Cell membrane</location>
        <topology evidence="2">Multi-pass membrane protein</topology>
    </subcellularLocation>
</comment>
<evidence type="ECO:0000259" key="22">
    <source>
        <dbReference type="PROSITE" id="PS50894"/>
    </source>
</evidence>
<keyword evidence="6 17" id="KW-0812">Transmembrane</keyword>
<keyword evidence="11 17" id="KW-0472">Membrane</keyword>
<proteinExistence type="predicted"/>
<dbReference type="CDD" id="cd12915">
    <property type="entry name" value="PDC2_DGC_like"/>
    <property type="match status" value="1"/>
</dbReference>
<feature type="modified residue" description="4-aspartylphosphate" evidence="15">
    <location>
        <position position="1062"/>
    </location>
</feature>
<dbReference type="PROSITE" id="PS50109">
    <property type="entry name" value="HIS_KIN"/>
    <property type="match status" value="1"/>
</dbReference>
<dbReference type="InterPro" id="IPR005467">
    <property type="entry name" value="His_kinase_dom"/>
</dbReference>
<dbReference type="InterPro" id="IPR003661">
    <property type="entry name" value="HisK_dim/P_dom"/>
</dbReference>
<dbReference type="PROSITE" id="PS50110">
    <property type="entry name" value="RESPONSE_REGULATORY"/>
    <property type="match status" value="2"/>
</dbReference>
<keyword evidence="5 15" id="KW-0597">Phosphoprotein</keyword>
<dbReference type="Gene3D" id="3.40.50.2300">
    <property type="match status" value="2"/>
</dbReference>
<dbReference type="CDD" id="cd00130">
    <property type="entry name" value="PAS"/>
    <property type="match status" value="2"/>
</dbReference>
<dbReference type="Pfam" id="PF00512">
    <property type="entry name" value="HisKA"/>
    <property type="match status" value="1"/>
</dbReference>
<dbReference type="SUPFAM" id="SSF55785">
    <property type="entry name" value="PYP-like sensor domain (PAS domain)"/>
    <property type="match status" value="2"/>
</dbReference>
<accession>A0A2T4IIR0</accession>
<dbReference type="PROSITE" id="PS50113">
    <property type="entry name" value="PAC"/>
    <property type="match status" value="2"/>
</dbReference>
<keyword evidence="24" id="KW-1185">Reference proteome</keyword>
<dbReference type="InterPro" id="IPR036641">
    <property type="entry name" value="HPT_dom_sf"/>
</dbReference>
<dbReference type="InterPro" id="IPR004358">
    <property type="entry name" value="Sig_transdc_His_kin-like_C"/>
</dbReference>
<dbReference type="PROSITE" id="PS50894">
    <property type="entry name" value="HPT"/>
    <property type="match status" value="1"/>
</dbReference>
<feature type="domain" description="Histidine kinase" evidence="18">
    <location>
        <begin position="626"/>
        <end position="848"/>
    </location>
</feature>
<dbReference type="PROSITE" id="PS50112">
    <property type="entry name" value="PAS"/>
    <property type="match status" value="1"/>
</dbReference>
<dbReference type="SMART" id="SM00073">
    <property type="entry name" value="HPT"/>
    <property type="match status" value="1"/>
</dbReference>
<dbReference type="Gene3D" id="3.30.565.10">
    <property type="entry name" value="Histidine kinase-like ATPase, C-terminal domain"/>
    <property type="match status" value="1"/>
</dbReference>
<dbReference type="SUPFAM" id="SSF55874">
    <property type="entry name" value="ATPase domain of HSP90 chaperone/DNA topoisomerase II/histidine kinase"/>
    <property type="match status" value="1"/>
</dbReference>
<keyword evidence="7" id="KW-0547">Nucleotide-binding</keyword>
<dbReference type="SMART" id="SM00091">
    <property type="entry name" value="PAS"/>
    <property type="match status" value="2"/>
</dbReference>
<dbReference type="SMART" id="SM00448">
    <property type="entry name" value="REC"/>
    <property type="match status" value="2"/>
</dbReference>
<keyword evidence="9 17" id="KW-1133">Transmembrane helix</keyword>
<dbReference type="InterPro" id="IPR013655">
    <property type="entry name" value="PAS_fold_3"/>
</dbReference>
<evidence type="ECO:0000256" key="17">
    <source>
        <dbReference type="SAM" id="Phobius"/>
    </source>
</evidence>
<comment type="function">
    <text evidence="12">Member of the two-component regulatory system BvgS/BvgA. Phosphorylates BvgA via a four-step phosphorelay in response to environmental signals.</text>
</comment>
<evidence type="ECO:0000256" key="14">
    <source>
        <dbReference type="PROSITE-ProRule" id="PRU00110"/>
    </source>
</evidence>
<evidence type="ECO:0000256" key="15">
    <source>
        <dbReference type="PROSITE-ProRule" id="PRU00169"/>
    </source>
</evidence>
<feature type="transmembrane region" description="Helical" evidence="17">
    <location>
        <begin position="29"/>
        <end position="48"/>
    </location>
</feature>
<evidence type="ECO:0000256" key="10">
    <source>
        <dbReference type="ARBA" id="ARBA00023012"/>
    </source>
</evidence>
<feature type="domain" description="PAS" evidence="20">
    <location>
        <begin position="478"/>
        <end position="551"/>
    </location>
</feature>
<dbReference type="PANTHER" id="PTHR45339:SF1">
    <property type="entry name" value="HYBRID SIGNAL TRANSDUCTION HISTIDINE KINASE J"/>
    <property type="match status" value="1"/>
</dbReference>
<dbReference type="SUPFAM" id="SSF47226">
    <property type="entry name" value="Histidine-containing phosphotransfer domain, HPT domain"/>
    <property type="match status" value="1"/>
</dbReference>
<evidence type="ECO:0000256" key="1">
    <source>
        <dbReference type="ARBA" id="ARBA00000085"/>
    </source>
</evidence>
<keyword evidence="10" id="KW-0902">Two-component regulatory system</keyword>
<dbReference type="RefSeq" id="WP_107492126.1">
    <property type="nucleotide sequence ID" value="NZ_PZKC01000002.1"/>
</dbReference>
<dbReference type="CDD" id="cd00088">
    <property type="entry name" value="HPT"/>
    <property type="match status" value="1"/>
</dbReference>
<dbReference type="EMBL" id="PZKC01000002">
    <property type="protein sequence ID" value="PTD97606.1"/>
    <property type="molecule type" value="Genomic_DNA"/>
</dbReference>
<evidence type="ECO:0000259" key="20">
    <source>
        <dbReference type="PROSITE" id="PS50112"/>
    </source>
</evidence>
<name>A0A2T4IIR0_9RHOO</name>
<dbReference type="InterPro" id="IPR036097">
    <property type="entry name" value="HisK_dim/P_sf"/>
</dbReference>
<dbReference type="CDD" id="cd00082">
    <property type="entry name" value="HisKA"/>
    <property type="match status" value="1"/>
</dbReference>
<feature type="modified residue" description="Phosphohistidine" evidence="14">
    <location>
        <position position="1209"/>
    </location>
</feature>
<feature type="domain" description="Response regulatory" evidence="19">
    <location>
        <begin position="864"/>
        <end position="988"/>
    </location>
</feature>
<reference evidence="23 24" key="2">
    <citation type="submission" date="2018-04" db="EMBL/GenBank/DDBJ databases">
        <title>Thauera lacus sp. nov., isolated from an saline lake in Inner Mongolia, China.</title>
        <authorList>
            <person name="Liang Q.-Y."/>
        </authorList>
    </citation>
    <scope>NUCLEOTIDE SEQUENCE [LARGE SCALE GENOMIC DNA]</scope>
    <source>
        <strain evidence="23 24">D20</strain>
    </source>
</reference>
<dbReference type="InterPro" id="IPR000700">
    <property type="entry name" value="PAS-assoc_C"/>
</dbReference>
<dbReference type="Gene3D" id="1.20.120.160">
    <property type="entry name" value="HPT domain"/>
    <property type="match status" value="1"/>
</dbReference>
<evidence type="ECO:0000256" key="16">
    <source>
        <dbReference type="SAM" id="MobiDB-lite"/>
    </source>
</evidence>
<evidence type="ECO:0000256" key="8">
    <source>
        <dbReference type="ARBA" id="ARBA00022840"/>
    </source>
</evidence>
<evidence type="ECO:0000256" key="3">
    <source>
        <dbReference type="ARBA" id="ARBA00012438"/>
    </source>
</evidence>
<evidence type="ECO:0000256" key="11">
    <source>
        <dbReference type="ARBA" id="ARBA00023136"/>
    </source>
</evidence>
<dbReference type="Pfam" id="PF08447">
    <property type="entry name" value="PAS_3"/>
    <property type="match status" value="2"/>
</dbReference>
<evidence type="ECO:0000256" key="7">
    <source>
        <dbReference type="ARBA" id="ARBA00022741"/>
    </source>
</evidence>
<dbReference type="Pfam" id="PF00072">
    <property type="entry name" value="Response_reg"/>
    <property type="match status" value="2"/>
</dbReference>
<dbReference type="EC" id="2.7.13.3" evidence="3"/>
<dbReference type="GO" id="GO:0005886">
    <property type="term" value="C:plasma membrane"/>
    <property type="evidence" value="ECO:0007669"/>
    <property type="project" value="UniProtKB-SubCell"/>
</dbReference>
<dbReference type="SUPFAM" id="SSF47384">
    <property type="entry name" value="Homodimeric domain of signal transducing histidine kinase"/>
    <property type="match status" value="1"/>
</dbReference>
<evidence type="ECO:0000256" key="12">
    <source>
        <dbReference type="ARBA" id="ARBA00058004"/>
    </source>
</evidence>
<dbReference type="Gene3D" id="1.10.287.130">
    <property type="match status" value="1"/>
</dbReference>
<dbReference type="InterPro" id="IPR008207">
    <property type="entry name" value="Sig_transdc_His_kin_Hpt_dom"/>
</dbReference>
<dbReference type="InterPro" id="IPR001610">
    <property type="entry name" value="PAC"/>
</dbReference>
<dbReference type="InterPro" id="IPR001789">
    <property type="entry name" value="Sig_transdc_resp-reg_receiver"/>
</dbReference>
<dbReference type="SMART" id="SM00086">
    <property type="entry name" value="PAC"/>
    <property type="match status" value="2"/>
</dbReference>
<feature type="region of interest" description="Disordered" evidence="16">
    <location>
        <begin position="1"/>
        <end position="21"/>
    </location>
</feature>
<dbReference type="InterPro" id="IPR036890">
    <property type="entry name" value="HATPase_C_sf"/>
</dbReference>
<reference evidence="23 24" key="1">
    <citation type="submission" date="2018-03" db="EMBL/GenBank/DDBJ databases">
        <authorList>
            <person name="Keele B.F."/>
        </authorList>
    </citation>
    <scope>NUCLEOTIDE SEQUENCE [LARGE SCALE GENOMIC DNA]</scope>
    <source>
        <strain evidence="23 24">D20</strain>
    </source>
</reference>
<feature type="domain" description="PAC" evidence="21">
    <location>
        <begin position="555"/>
        <end position="608"/>
    </location>
</feature>
<dbReference type="GO" id="GO:0005524">
    <property type="term" value="F:ATP binding"/>
    <property type="evidence" value="ECO:0007669"/>
    <property type="project" value="UniProtKB-KW"/>
</dbReference>
<dbReference type="SUPFAM" id="SSF52172">
    <property type="entry name" value="CheY-like"/>
    <property type="match status" value="2"/>
</dbReference>
<evidence type="ECO:0000256" key="6">
    <source>
        <dbReference type="ARBA" id="ARBA00022692"/>
    </source>
</evidence>
<keyword evidence="4" id="KW-1003">Cell membrane</keyword>
<keyword evidence="8" id="KW-0067">ATP-binding</keyword>
<organism evidence="23 24">
    <name type="scientific">Pseudothauera lacus</name>
    <dbReference type="NCBI Taxonomy" id="2136175"/>
    <lineage>
        <taxon>Bacteria</taxon>
        <taxon>Pseudomonadati</taxon>
        <taxon>Pseudomonadota</taxon>
        <taxon>Betaproteobacteria</taxon>
        <taxon>Rhodocyclales</taxon>
        <taxon>Zoogloeaceae</taxon>
        <taxon>Pseudothauera</taxon>
    </lineage>
</organism>
<dbReference type="SMART" id="SM00387">
    <property type="entry name" value="HATPase_c"/>
    <property type="match status" value="1"/>
</dbReference>
<dbReference type="CDD" id="cd16922">
    <property type="entry name" value="HATPase_EvgS-ArcB-TorS-like"/>
    <property type="match status" value="1"/>
</dbReference>
<dbReference type="CDD" id="cd17546">
    <property type="entry name" value="REC_hyHK_CKI1_RcsC-like"/>
    <property type="match status" value="2"/>
</dbReference>
<comment type="catalytic activity">
    <reaction evidence="1">
        <text>ATP + protein L-histidine = ADP + protein N-phospho-L-histidine.</text>
        <dbReference type="EC" id="2.7.13.3"/>
    </reaction>
</comment>
<evidence type="ECO:0000313" key="23">
    <source>
        <dbReference type="EMBL" id="PTD97606.1"/>
    </source>
</evidence>
<dbReference type="Pfam" id="PF02518">
    <property type="entry name" value="HATPase_c"/>
    <property type="match status" value="1"/>
</dbReference>
<dbReference type="InterPro" id="IPR011006">
    <property type="entry name" value="CheY-like_superfamily"/>
</dbReference>
<dbReference type="FunFam" id="3.30.565.10:FF:000010">
    <property type="entry name" value="Sensor histidine kinase RcsC"/>
    <property type="match status" value="1"/>
</dbReference>
<dbReference type="Gene3D" id="3.30.450.20">
    <property type="entry name" value="PAS domain"/>
    <property type="match status" value="3"/>
</dbReference>
<evidence type="ECO:0000259" key="21">
    <source>
        <dbReference type="PROSITE" id="PS50113"/>
    </source>
</evidence>
<dbReference type="NCBIfam" id="TIGR00229">
    <property type="entry name" value="sensory_box"/>
    <property type="match status" value="1"/>
</dbReference>
<evidence type="ECO:0000256" key="5">
    <source>
        <dbReference type="ARBA" id="ARBA00022553"/>
    </source>
</evidence>
<gene>
    <name evidence="23" type="ORF">C8261_02710</name>
</gene>
<evidence type="ECO:0000256" key="9">
    <source>
        <dbReference type="ARBA" id="ARBA00022989"/>
    </source>
</evidence>
<feature type="domain" description="HPt" evidence="22">
    <location>
        <begin position="1170"/>
        <end position="1264"/>
    </location>
</feature>
<sequence length="1356" mass="146193">MDTAPPRASNPDLPTQHGSRRRRNLAERLVLGFILFVAGIAVTASILTERERVRSEESDRLATQARVAAVNISAQLQAIANVLSHLETEHAVWLTGKDPGGEANRRMEALNAVMPGVRSLMWLDAQGYTQASSRKALRGGDFSGREYFTAPQHDDRPAVLFLSRPFKSAVEDIWIVALARRLNGPDGVFAGTVVASLEGPFFTTVLESVNYAPDMWSALAHGDGIQVIMAPDRPGMGGLRLDTPDSFFTRHKLSGMEASVLEGRVHATGEHRMMALRTVSPPGLRLDWPLVVASGRDLDEIDAPWRESARLGLSLYAALCLVTIGPLAWYQRHRSRIEATSDGLAAELRAERDLFSAGPVFSVAWAPSAGWPVERISANVEDVLGYKATQFTTGHLPWGNLIHPDDSDRIGTEVAAHIANGVDTYEQSYRVRDVHGHYRWLYDFTRLIRDASGALVQIRGYLFDQSRLKDVEAALNEERDRLAGIIEGTHVGTWEWHVQSGDTVFNERWAEIVGHTLEELQPTSIETWKHFTHPDDLAASGEALQRCFDGSSEYYECEARMRHRDGHWVWVLDRGKVQQWSADGKPLLMRGTHQDISARKQAEAELVDARQRAEEASAAKSRFVANMSHEIRTPMNAILGLLQLLERTALDQRQRDYAQKAEVAARGLLGILNDVLDFSRVEAGRMELEDAAFRLEDVLRYLSVVFSGAVEHRDLEVVFDVGPGLPAALHGDALRLQQVLLNLGSNAIKFTEHGAVVVALHDAGSAPPGKARIRFEVRDSGIGIPADKLETIFSGFTQADSSTSRKYGGSGLGLAISRSLVTLMGGNLEVDSSPGQGSCFSFTLEFRIADEGARPPPVKAAARRVLVVDDNDIARTTLRAMAEQLGWQVECAADGADAIDRVQVAAQRGFAFDCILLDWQMPQLDGLQTAHLIRTLDLPGTSPLIVMVTAHGREAINDALTSGNCPLDGYLLKPVTPTMLAATVAHAACTSADGGGDAFAPAGNRRLHGTNILLVEDNDINRQVAGELLAAEGAAVVMATDGYQALELLRTGSARFDAVLMDIQMPGIDGFEATRQLRALPGCATLPVIAMTANVLPADRQAALAAGMNDHVGKPFEIDRLVDLLLRHCTGSRHDAPQQGTVPAGAEATAGTEADAVFDLDMALRACGGKRDLLARMAAQFLSTQGEEVAHLVRALRTPAAAQVLPALHTLKGLAATLGLGQLASRARAIEAGLKSTPAARPAADWPAALEAAWNAAAAALAEAVAVPAGTHAGAPATVTQPSLAEGVAELVRLLQDGNLRAADAFAAVQNGLREVSPELTARLDEALQALDFDSALQFAQQASSHLQVHNGGQSR</sequence>
<dbReference type="InterPro" id="IPR000014">
    <property type="entry name" value="PAS"/>
</dbReference>
<dbReference type="GO" id="GO:0000155">
    <property type="term" value="F:phosphorelay sensor kinase activity"/>
    <property type="evidence" value="ECO:0007669"/>
    <property type="project" value="InterPro"/>
</dbReference>
<evidence type="ECO:0000256" key="4">
    <source>
        <dbReference type="ARBA" id="ARBA00022475"/>
    </source>
</evidence>
<dbReference type="Proteomes" id="UP000241193">
    <property type="component" value="Unassembled WGS sequence"/>
</dbReference>
<dbReference type="OrthoDB" id="8552871at2"/>
<evidence type="ECO:0000259" key="19">
    <source>
        <dbReference type="PROSITE" id="PS50110"/>
    </source>
</evidence>
<dbReference type="CDD" id="cd12914">
    <property type="entry name" value="PDC1_DGC_like"/>
    <property type="match status" value="1"/>
</dbReference>
<evidence type="ECO:0000256" key="2">
    <source>
        <dbReference type="ARBA" id="ARBA00004651"/>
    </source>
</evidence>
<protein>
    <recommendedName>
        <fullName evidence="13">Virulence sensor protein BvgS</fullName>
        <ecNumber evidence="3">2.7.13.3</ecNumber>
    </recommendedName>
</protein>
<dbReference type="PANTHER" id="PTHR45339">
    <property type="entry name" value="HYBRID SIGNAL TRANSDUCTION HISTIDINE KINASE J"/>
    <property type="match status" value="1"/>
</dbReference>
<dbReference type="Pfam" id="PF01627">
    <property type="entry name" value="Hpt"/>
    <property type="match status" value="1"/>
</dbReference>
<evidence type="ECO:0000313" key="24">
    <source>
        <dbReference type="Proteomes" id="UP000241193"/>
    </source>
</evidence>
<comment type="caution">
    <text evidence="23">The sequence shown here is derived from an EMBL/GenBank/DDBJ whole genome shotgun (WGS) entry which is preliminary data.</text>
</comment>
<dbReference type="InterPro" id="IPR035965">
    <property type="entry name" value="PAS-like_dom_sf"/>
</dbReference>